<keyword evidence="2" id="KW-1185">Reference proteome</keyword>
<comment type="caution">
    <text evidence="1">The sequence shown here is derived from an EMBL/GenBank/DDBJ whole genome shotgun (WGS) entry which is preliminary data.</text>
</comment>
<evidence type="ECO:0000313" key="2">
    <source>
        <dbReference type="Proteomes" id="UP001177021"/>
    </source>
</evidence>
<protein>
    <submittedName>
        <fullName evidence="1">Uncharacterized protein</fullName>
    </submittedName>
</protein>
<proteinExistence type="predicted"/>
<evidence type="ECO:0000313" key="1">
    <source>
        <dbReference type="EMBL" id="CAJ2679648.1"/>
    </source>
</evidence>
<accession>A0ACB0MDK3</accession>
<gene>
    <name evidence="1" type="ORF">MILVUS5_LOCUS41695</name>
</gene>
<dbReference type="Proteomes" id="UP001177021">
    <property type="component" value="Unassembled WGS sequence"/>
</dbReference>
<reference evidence="1" key="1">
    <citation type="submission" date="2023-10" db="EMBL/GenBank/DDBJ databases">
        <authorList>
            <person name="Rodriguez Cubillos JULIANA M."/>
            <person name="De Vega J."/>
        </authorList>
    </citation>
    <scope>NUCLEOTIDE SEQUENCE</scope>
</reference>
<dbReference type="EMBL" id="CASHSV030000823">
    <property type="protein sequence ID" value="CAJ2679648.1"/>
    <property type="molecule type" value="Genomic_DNA"/>
</dbReference>
<organism evidence="1 2">
    <name type="scientific">Trifolium pratense</name>
    <name type="common">Red clover</name>
    <dbReference type="NCBI Taxonomy" id="57577"/>
    <lineage>
        <taxon>Eukaryota</taxon>
        <taxon>Viridiplantae</taxon>
        <taxon>Streptophyta</taxon>
        <taxon>Embryophyta</taxon>
        <taxon>Tracheophyta</taxon>
        <taxon>Spermatophyta</taxon>
        <taxon>Magnoliopsida</taxon>
        <taxon>eudicotyledons</taxon>
        <taxon>Gunneridae</taxon>
        <taxon>Pentapetalae</taxon>
        <taxon>rosids</taxon>
        <taxon>fabids</taxon>
        <taxon>Fabales</taxon>
        <taxon>Fabaceae</taxon>
        <taxon>Papilionoideae</taxon>
        <taxon>50 kb inversion clade</taxon>
        <taxon>NPAAA clade</taxon>
        <taxon>Hologalegina</taxon>
        <taxon>IRL clade</taxon>
        <taxon>Trifolieae</taxon>
        <taxon>Trifolium</taxon>
    </lineage>
</organism>
<sequence>MKTNMFHINLINTRQLAFFTGPAVGWGAIGAIHSFVFALQFHDRHLVCSVLMHGSGRHHSFRLTLPI</sequence>
<name>A0ACB0MDK3_TRIPR</name>